<feature type="transmembrane region" description="Helical" evidence="5">
    <location>
        <begin position="33"/>
        <end position="54"/>
    </location>
</feature>
<feature type="transmembrane region" description="Helical" evidence="5">
    <location>
        <begin position="213"/>
        <end position="235"/>
    </location>
</feature>
<feature type="transmembrane region" description="Helical" evidence="5">
    <location>
        <begin position="153"/>
        <end position="172"/>
    </location>
</feature>
<organism evidence="6 7">
    <name type="scientific">Halocaridina rubra</name>
    <name type="common">Hawaiian red shrimp</name>
    <dbReference type="NCBI Taxonomy" id="373956"/>
    <lineage>
        <taxon>Eukaryota</taxon>
        <taxon>Metazoa</taxon>
        <taxon>Ecdysozoa</taxon>
        <taxon>Arthropoda</taxon>
        <taxon>Crustacea</taxon>
        <taxon>Multicrustacea</taxon>
        <taxon>Malacostraca</taxon>
        <taxon>Eumalacostraca</taxon>
        <taxon>Eucarida</taxon>
        <taxon>Decapoda</taxon>
        <taxon>Pleocyemata</taxon>
        <taxon>Caridea</taxon>
        <taxon>Atyoidea</taxon>
        <taxon>Atyidae</taxon>
        <taxon>Halocaridina</taxon>
    </lineage>
</organism>
<feature type="transmembrane region" description="Helical" evidence="5">
    <location>
        <begin position="66"/>
        <end position="84"/>
    </location>
</feature>
<dbReference type="InterPro" id="IPR006214">
    <property type="entry name" value="Bax_inhibitor_1-related"/>
</dbReference>
<accession>A0AAN9A1S6</accession>
<proteinExistence type="inferred from homology"/>
<evidence type="ECO:0000256" key="4">
    <source>
        <dbReference type="ARBA" id="ARBA00023136"/>
    </source>
</evidence>
<comment type="subcellular location">
    <subcellularLocation>
        <location evidence="1">Membrane</location>
        <topology evidence="1">Multi-pass membrane protein</topology>
    </subcellularLocation>
</comment>
<reference evidence="6 7" key="1">
    <citation type="submission" date="2023-11" db="EMBL/GenBank/DDBJ databases">
        <title>Halocaridina rubra genome assembly.</title>
        <authorList>
            <person name="Smith C."/>
        </authorList>
    </citation>
    <scope>NUCLEOTIDE SEQUENCE [LARGE SCALE GENOMIC DNA]</scope>
    <source>
        <strain evidence="6">EP-1</strain>
        <tissue evidence="6">Whole</tissue>
    </source>
</reference>
<dbReference type="AlphaFoldDB" id="A0AAN9A1S6"/>
<evidence type="ECO:0000256" key="2">
    <source>
        <dbReference type="ARBA" id="ARBA00022692"/>
    </source>
</evidence>
<dbReference type="Proteomes" id="UP001381693">
    <property type="component" value="Unassembled WGS sequence"/>
</dbReference>
<dbReference type="PANTHER" id="PTHR23291">
    <property type="entry name" value="BAX INHIBITOR-RELATED"/>
    <property type="match status" value="1"/>
</dbReference>
<dbReference type="CDD" id="cd10428">
    <property type="entry name" value="LFG_like"/>
    <property type="match status" value="1"/>
</dbReference>
<evidence type="ECO:0000256" key="5">
    <source>
        <dbReference type="RuleBase" id="RU004379"/>
    </source>
</evidence>
<name>A0AAN9A1S6_HALRR</name>
<dbReference type="EMBL" id="JAXCGZ010015119">
    <property type="protein sequence ID" value="KAK7071199.1"/>
    <property type="molecule type" value="Genomic_DNA"/>
</dbReference>
<dbReference type="PANTHER" id="PTHR23291:SF47">
    <property type="entry name" value="TRANSMEMBRANE BAX INHIBITOR MOTIF CONTAINING 7"/>
    <property type="match status" value="1"/>
</dbReference>
<evidence type="ECO:0000256" key="3">
    <source>
        <dbReference type="ARBA" id="ARBA00022989"/>
    </source>
</evidence>
<sequence length="241" mass="26804">MEQNGNIDPEGAFDGMVDAFSEKAVRMAFIRKVYGILFIQLLITFGIVAIFIFVDSVKTYALENVALFWSAFGLTIAMIILLACCGNFRRKVPHNYIALFVFTICEGYLLGCTAATFEAWQVSIAIVTTLVVVLGLTIFAFQTKYDFTMKGGMLFVLLLCLIMFGIFAGIFNDQVVNMVYACLGALLFCAYIVFDTQLIIGGEHKYQLSPEEYVFAALNLYLDVVNLFMYILAIVGGSSRN</sequence>
<evidence type="ECO:0000256" key="1">
    <source>
        <dbReference type="ARBA" id="ARBA00004141"/>
    </source>
</evidence>
<evidence type="ECO:0008006" key="8">
    <source>
        <dbReference type="Google" id="ProtNLM"/>
    </source>
</evidence>
<evidence type="ECO:0000313" key="7">
    <source>
        <dbReference type="Proteomes" id="UP001381693"/>
    </source>
</evidence>
<dbReference type="Pfam" id="PF01027">
    <property type="entry name" value="Bax1-I"/>
    <property type="match status" value="1"/>
</dbReference>
<keyword evidence="3 5" id="KW-1133">Transmembrane helix</keyword>
<keyword evidence="4 5" id="KW-0472">Membrane</keyword>
<feature type="transmembrane region" description="Helical" evidence="5">
    <location>
        <begin position="178"/>
        <end position="201"/>
    </location>
</feature>
<comment type="caution">
    <text evidence="6">The sequence shown here is derived from an EMBL/GenBank/DDBJ whole genome shotgun (WGS) entry which is preliminary data.</text>
</comment>
<protein>
    <recommendedName>
        <fullName evidence="8">Protein lifeguard 1</fullName>
    </recommendedName>
</protein>
<gene>
    <name evidence="6" type="ORF">SK128_003819</name>
</gene>
<feature type="transmembrane region" description="Helical" evidence="5">
    <location>
        <begin position="123"/>
        <end position="141"/>
    </location>
</feature>
<keyword evidence="2 5" id="KW-0812">Transmembrane</keyword>
<evidence type="ECO:0000313" key="6">
    <source>
        <dbReference type="EMBL" id="KAK7071199.1"/>
    </source>
</evidence>
<keyword evidence="7" id="KW-1185">Reference proteome</keyword>
<feature type="transmembrane region" description="Helical" evidence="5">
    <location>
        <begin position="96"/>
        <end position="117"/>
    </location>
</feature>
<comment type="similarity">
    <text evidence="5">Belongs to the BI1 family.</text>
</comment>
<dbReference type="GO" id="GO:0016020">
    <property type="term" value="C:membrane"/>
    <property type="evidence" value="ECO:0007669"/>
    <property type="project" value="UniProtKB-SubCell"/>
</dbReference>